<feature type="compositionally biased region" description="Low complexity" evidence="6">
    <location>
        <begin position="17"/>
        <end position="30"/>
    </location>
</feature>
<dbReference type="InterPro" id="IPR001781">
    <property type="entry name" value="Znf_LIM"/>
</dbReference>
<dbReference type="Proteomes" id="UP000762676">
    <property type="component" value="Unassembled WGS sequence"/>
</dbReference>
<feature type="compositionally biased region" description="Polar residues" evidence="6">
    <location>
        <begin position="633"/>
        <end position="649"/>
    </location>
</feature>
<dbReference type="PANTHER" id="PTHR47020">
    <property type="entry name" value="HILLARIN"/>
    <property type="match status" value="1"/>
</dbReference>
<evidence type="ECO:0000313" key="9">
    <source>
        <dbReference type="Proteomes" id="UP000762676"/>
    </source>
</evidence>
<dbReference type="EMBL" id="BMAT01010061">
    <property type="protein sequence ID" value="GFS19276.1"/>
    <property type="molecule type" value="Genomic_DNA"/>
</dbReference>
<feature type="region of interest" description="Disordered" evidence="6">
    <location>
        <begin position="1"/>
        <end position="40"/>
    </location>
</feature>
<keyword evidence="2 4" id="KW-0862">Zinc</keyword>
<dbReference type="PROSITE" id="PS50023">
    <property type="entry name" value="LIM_DOMAIN_2"/>
    <property type="match status" value="1"/>
</dbReference>
<dbReference type="SMART" id="SM00132">
    <property type="entry name" value="LIM"/>
    <property type="match status" value="1"/>
</dbReference>
<name>A0AAV4JA44_9GAST</name>
<evidence type="ECO:0000256" key="3">
    <source>
        <dbReference type="ARBA" id="ARBA00023038"/>
    </source>
</evidence>
<comment type="caution">
    <text evidence="8">The sequence shown here is derived from an EMBL/GenBank/DDBJ whole genome shotgun (WGS) entry which is preliminary data.</text>
</comment>
<feature type="region of interest" description="Disordered" evidence="6">
    <location>
        <begin position="502"/>
        <end position="552"/>
    </location>
</feature>
<dbReference type="Pfam" id="PF00412">
    <property type="entry name" value="LIM"/>
    <property type="match status" value="1"/>
</dbReference>
<feature type="compositionally biased region" description="Basic and acidic residues" evidence="6">
    <location>
        <begin position="540"/>
        <end position="552"/>
    </location>
</feature>
<evidence type="ECO:0000256" key="2">
    <source>
        <dbReference type="ARBA" id="ARBA00022833"/>
    </source>
</evidence>
<evidence type="ECO:0000256" key="5">
    <source>
        <dbReference type="SAM" id="Coils"/>
    </source>
</evidence>
<keyword evidence="3 4" id="KW-0440">LIM domain</keyword>
<keyword evidence="5" id="KW-0175">Coiled coil</keyword>
<dbReference type="PROSITE" id="PS00478">
    <property type="entry name" value="LIM_DOMAIN_1"/>
    <property type="match status" value="1"/>
</dbReference>
<feature type="domain" description="LIM zinc-binding" evidence="7">
    <location>
        <begin position="80"/>
        <end position="144"/>
    </location>
</feature>
<evidence type="ECO:0000259" key="7">
    <source>
        <dbReference type="PROSITE" id="PS50023"/>
    </source>
</evidence>
<feature type="region of interest" description="Disordered" evidence="6">
    <location>
        <begin position="585"/>
        <end position="649"/>
    </location>
</feature>
<dbReference type="GO" id="GO:0046872">
    <property type="term" value="F:metal ion binding"/>
    <property type="evidence" value="ECO:0007669"/>
    <property type="project" value="UniProtKB-KW"/>
</dbReference>
<feature type="compositionally biased region" description="Polar residues" evidence="6">
    <location>
        <begin position="206"/>
        <end position="224"/>
    </location>
</feature>
<feature type="compositionally biased region" description="Basic and acidic residues" evidence="6">
    <location>
        <begin position="613"/>
        <end position="628"/>
    </location>
</feature>
<evidence type="ECO:0000256" key="6">
    <source>
        <dbReference type="SAM" id="MobiDB-lite"/>
    </source>
</evidence>
<dbReference type="InterPro" id="IPR053041">
    <property type="entry name" value="Transglut-like_Superfamily_Mod"/>
</dbReference>
<keyword evidence="1 4" id="KW-0479">Metal-binding</keyword>
<keyword evidence="9" id="KW-1185">Reference proteome</keyword>
<feature type="compositionally biased region" description="Polar residues" evidence="6">
    <location>
        <begin position="173"/>
        <end position="189"/>
    </location>
</feature>
<dbReference type="PANTHER" id="PTHR47020:SF1">
    <property type="entry name" value="HILLARIN"/>
    <property type="match status" value="1"/>
</dbReference>
<sequence>MSVKSGGSRYSRGTTASNRSNSKSPKPNNSHDSVGEPDSPQVAIVETYGEDNTYKYAFTYEKATLYEFKYEKAPYPAEIDPCYRCNRRVKKEDQVNVGVLFHKQCFRCRICGIPLTIQNFQRNDANSGDKEIYCRTHVGKKVAQIRSGEVPPMGLEGPSVGPGKKYILQVTGTSQRPINRNPNQRQLPPSNHPAIGQREWGADTPSPYNLNDTSQWSADQSQSSLDFSRDYRDRAGHYGKGFNYYVPEQMRKPIPHPTSVLKSFQDFDNAGVFEAQPLLEQRHREEEERLLRFLMEEREKELSRLDDMVDSEKDKAAEELLASIENLSVHSIPRNLVDERDRIEEHFMQVKEDRLKKVTEKIGAEEKTRSSKMIDRHCIEMLTLIGEKDREVDRMCIFDHSMKPPMEPPEGKKSSLYKSPEMFARLDAHAVQMANSDFSTMTDLVRELTKYCKTELEKARVLFRWVVAKDANKHSVGDIMRPHAMDRLLKGVKISDNNVPLTAEANIGQPPRPDQKATADDVGCPDNQDHHNTAPIAIDNDQHPRHPQDQKRDNAANILQSSQTAQEATADDVRCFEDEDHHDIAPITIDDDQYPRPSLDQDKNNSAPVALENDEHQGHSQYQDHNKDEDDSVPTTSSSNEAAQTQEGR</sequence>
<accession>A0AAV4JA44</accession>
<feature type="coiled-coil region" evidence="5">
    <location>
        <begin position="284"/>
        <end position="315"/>
    </location>
</feature>
<dbReference type="Gene3D" id="2.10.110.10">
    <property type="entry name" value="Cysteine Rich Protein"/>
    <property type="match status" value="1"/>
</dbReference>
<proteinExistence type="predicted"/>
<gene>
    <name evidence="8" type="ORF">ElyMa_005028100</name>
</gene>
<evidence type="ECO:0000256" key="1">
    <source>
        <dbReference type="ARBA" id="ARBA00022723"/>
    </source>
</evidence>
<dbReference type="AlphaFoldDB" id="A0AAV4JA44"/>
<evidence type="ECO:0000256" key="4">
    <source>
        <dbReference type="PROSITE-ProRule" id="PRU00125"/>
    </source>
</evidence>
<organism evidence="8 9">
    <name type="scientific">Elysia marginata</name>
    <dbReference type="NCBI Taxonomy" id="1093978"/>
    <lineage>
        <taxon>Eukaryota</taxon>
        <taxon>Metazoa</taxon>
        <taxon>Spiralia</taxon>
        <taxon>Lophotrochozoa</taxon>
        <taxon>Mollusca</taxon>
        <taxon>Gastropoda</taxon>
        <taxon>Heterobranchia</taxon>
        <taxon>Euthyneura</taxon>
        <taxon>Panpulmonata</taxon>
        <taxon>Sacoglossa</taxon>
        <taxon>Placobranchoidea</taxon>
        <taxon>Plakobranchidae</taxon>
        <taxon>Elysia</taxon>
    </lineage>
</organism>
<reference evidence="8 9" key="1">
    <citation type="journal article" date="2021" name="Elife">
        <title>Chloroplast acquisition without the gene transfer in kleptoplastic sea slugs, Plakobranchus ocellatus.</title>
        <authorList>
            <person name="Maeda T."/>
            <person name="Takahashi S."/>
            <person name="Yoshida T."/>
            <person name="Shimamura S."/>
            <person name="Takaki Y."/>
            <person name="Nagai Y."/>
            <person name="Toyoda A."/>
            <person name="Suzuki Y."/>
            <person name="Arimoto A."/>
            <person name="Ishii H."/>
            <person name="Satoh N."/>
            <person name="Nishiyama T."/>
            <person name="Hasebe M."/>
            <person name="Maruyama T."/>
            <person name="Minagawa J."/>
            <person name="Obokata J."/>
            <person name="Shigenobu S."/>
        </authorList>
    </citation>
    <scope>NUCLEOTIDE SEQUENCE [LARGE SCALE GENOMIC DNA]</scope>
</reference>
<evidence type="ECO:0000313" key="8">
    <source>
        <dbReference type="EMBL" id="GFS19276.1"/>
    </source>
</evidence>
<protein>
    <submittedName>
        <fullName evidence="8">Kyphoscoliosis peptidase</fullName>
    </submittedName>
</protein>
<feature type="region of interest" description="Disordered" evidence="6">
    <location>
        <begin position="173"/>
        <end position="224"/>
    </location>
</feature>